<evidence type="ECO:0000256" key="2">
    <source>
        <dbReference type="SAM" id="Phobius"/>
    </source>
</evidence>
<feature type="transmembrane region" description="Helical" evidence="2">
    <location>
        <begin position="31"/>
        <end position="54"/>
    </location>
</feature>
<comment type="caution">
    <text evidence="3">The sequence shown here is derived from an EMBL/GenBank/DDBJ whole genome shotgun (WGS) entry which is preliminary data.</text>
</comment>
<name>A0A1Q9A1K4_9HYPH</name>
<accession>A0A1Q9A1K4</accession>
<evidence type="ECO:0000256" key="1">
    <source>
        <dbReference type="SAM" id="MobiDB-lite"/>
    </source>
</evidence>
<keyword evidence="2" id="KW-0812">Transmembrane</keyword>
<dbReference type="AlphaFoldDB" id="A0A1Q9A1K4"/>
<dbReference type="EMBL" id="MKIN01000023">
    <property type="protein sequence ID" value="OLP48426.1"/>
    <property type="molecule type" value="Genomic_DNA"/>
</dbReference>
<protein>
    <submittedName>
        <fullName evidence="3">Uncharacterized protein</fullName>
    </submittedName>
</protein>
<organism evidence="3 4">
    <name type="scientific">Allorhizobium taibaishanense</name>
    <dbReference type="NCBI Taxonomy" id="887144"/>
    <lineage>
        <taxon>Bacteria</taxon>
        <taxon>Pseudomonadati</taxon>
        <taxon>Pseudomonadota</taxon>
        <taxon>Alphaproteobacteria</taxon>
        <taxon>Hyphomicrobiales</taxon>
        <taxon>Rhizobiaceae</taxon>
        <taxon>Rhizobium/Agrobacterium group</taxon>
        <taxon>Allorhizobium</taxon>
    </lineage>
</organism>
<proteinExistence type="predicted"/>
<feature type="region of interest" description="Disordered" evidence="1">
    <location>
        <begin position="1"/>
        <end position="27"/>
    </location>
</feature>
<keyword evidence="4" id="KW-1185">Reference proteome</keyword>
<dbReference type="Proteomes" id="UP000185598">
    <property type="component" value="Unassembled WGS sequence"/>
</dbReference>
<reference evidence="3 4" key="1">
    <citation type="submission" date="2016-09" db="EMBL/GenBank/DDBJ databases">
        <title>Rhizobium oryziradicis sp. nov., isolated from the root of rice.</title>
        <authorList>
            <person name="Zhao J."/>
            <person name="Zhang X."/>
        </authorList>
    </citation>
    <scope>NUCLEOTIDE SEQUENCE [LARGE SCALE GENOMIC DNA]</scope>
    <source>
        <strain evidence="3 4">14971</strain>
    </source>
</reference>
<evidence type="ECO:0000313" key="3">
    <source>
        <dbReference type="EMBL" id="OLP48426.1"/>
    </source>
</evidence>
<feature type="region of interest" description="Disordered" evidence="1">
    <location>
        <begin position="56"/>
        <end position="83"/>
    </location>
</feature>
<evidence type="ECO:0000313" key="4">
    <source>
        <dbReference type="Proteomes" id="UP000185598"/>
    </source>
</evidence>
<keyword evidence="2" id="KW-0472">Membrane</keyword>
<gene>
    <name evidence="3" type="ORF">BJF91_00175</name>
</gene>
<keyword evidence="2" id="KW-1133">Transmembrane helix</keyword>
<sequence length="111" mass="11381">MTQKDFGKGGRQSRRATSRSGGVGRSGRMGAINLALLFAVTAIAVSLVLTPMLSDKTTGQMAGRPADIDGMSTGSIPGGRDAGKHYTIRRSVLQDTPGSVCIISPGNGNSC</sequence>